<gene>
    <name evidence="1" type="ORF">Tci_927748</name>
</gene>
<name>A0A699X877_TANCI</name>
<dbReference type="EMBL" id="BKCJ011821714">
    <property type="protein sequence ID" value="GFD55779.1"/>
    <property type="molecule type" value="Genomic_DNA"/>
</dbReference>
<dbReference type="AlphaFoldDB" id="A0A699X877"/>
<organism evidence="1">
    <name type="scientific">Tanacetum cinerariifolium</name>
    <name type="common">Dalmatian daisy</name>
    <name type="synonym">Chrysanthemum cinerariifolium</name>
    <dbReference type="NCBI Taxonomy" id="118510"/>
    <lineage>
        <taxon>Eukaryota</taxon>
        <taxon>Viridiplantae</taxon>
        <taxon>Streptophyta</taxon>
        <taxon>Embryophyta</taxon>
        <taxon>Tracheophyta</taxon>
        <taxon>Spermatophyta</taxon>
        <taxon>Magnoliopsida</taxon>
        <taxon>eudicotyledons</taxon>
        <taxon>Gunneridae</taxon>
        <taxon>Pentapetalae</taxon>
        <taxon>asterids</taxon>
        <taxon>campanulids</taxon>
        <taxon>Asterales</taxon>
        <taxon>Asteraceae</taxon>
        <taxon>Asteroideae</taxon>
        <taxon>Anthemideae</taxon>
        <taxon>Anthemidinae</taxon>
        <taxon>Tanacetum</taxon>
    </lineage>
</organism>
<accession>A0A699X877</accession>
<evidence type="ECO:0000313" key="1">
    <source>
        <dbReference type="EMBL" id="GFD55779.1"/>
    </source>
</evidence>
<sequence length="38" mass="4363">EMEEMKVEEMEMVMGTKEEMAITSKDLCLLESAHIKTS</sequence>
<protein>
    <submittedName>
        <fullName evidence="1">Uncharacterized protein</fullName>
    </submittedName>
</protein>
<feature type="non-terminal residue" evidence="1">
    <location>
        <position position="1"/>
    </location>
</feature>
<comment type="caution">
    <text evidence="1">The sequence shown here is derived from an EMBL/GenBank/DDBJ whole genome shotgun (WGS) entry which is preliminary data.</text>
</comment>
<reference evidence="1" key="1">
    <citation type="journal article" date="2019" name="Sci. Rep.">
        <title>Draft genome of Tanacetum cinerariifolium, the natural source of mosquito coil.</title>
        <authorList>
            <person name="Yamashiro T."/>
            <person name="Shiraishi A."/>
            <person name="Satake H."/>
            <person name="Nakayama K."/>
        </authorList>
    </citation>
    <scope>NUCLEOTIDE SEQUENCE</scope>
</reference>
<proteinExistence type="predicted"/>